<keyword evidence="3" id="KW-1185">Reference proteome</keyword>
<evidence type="ECO:0000313" key="2">
    <source>
        <dbReference type="EMBL" id="MFD2966120.1"/>
    </source>
</evidence>
<evidence type="ECO:0000259" key="1">
    <source>
        <dbReference type="Pfam" id="PF06057"/>
    </source>
</evidence>
<dbReference type="RefSeq" id="WP_320183912.1">
    <property type="nucleotide sequence ID" value="NZ_CP138332.1"/>
</dbReference>
<name>A0ABW6B9A8_9SPHI</name>
<dbReference type="Gene3D" id="3.40.50.1820">
    <property type="entry name" value="alpha/beta hydrolase"/>
    <property type="match status" value="2"/>
</dbReference>
<keyword evidence="2" id="KW-0378">Hydrolase</keyword>
<organism evidence="2 3">
    <name type="scientific">Sphingobacterium bambusae</name>
    <dbReference type="NCBI Taxonomy" id="662858"/>
    <lineage>
        <taxon>Bacteria</taxon>
        <taxon>Pseudomonadati</taxon>
        <taxon>Bacteroidota</taxon>
        <taxon>Sphingobacteriia</taxon>
        <taxon>Sphingobacteriales</taxon>
        <taxon>Sphingobacteriaceae</taxon>
        <taxon>Sphingobacterium</taxon>
    </lineage>
</organism>
<comment type="caution">
    <text evidence="2">The sequence shown here is derived from an EMBL/GenBank/DDBJ whole genome shotgun (WGS) entry which is preliminary data.</text>
</comment>
<dbReference type="InterPro" id="IPR029058">
    <property type="entry name" value="AB_hydrolase_fold"/>
</dbReference>
<evidence type="ECO:0000313" key="3">
    <source>
        <dbReference type="Proteomes" id="UP001597525"/>
    </source>
</evidence>
<reference evidence="3" key="1">
    <citation type="journal article" date="2019" name="Int. J. Syst. Evol. Microbiol.">
        <title>The Global Catalogue of Microorganisms (GCM) 10K type strain sequencing project: providing services to taxonomists for standard genome sequencing and annotation.</title>
        <authorList>
            <consortium name="The Broad Institute Genomics Platform"/>
            <consortium name="The Broad Institute Genome Sequencing Center for Infectious Disease"/>
            <person name="Wu L."/>
            <person name="Ma J."/>
        </authorList>
    </citation>
    <scope>NUCLEOTIDE SEQUENCE [LARGE SCALE GENOMIC DNA]</scope>
    <source>
        <strain evidence="3">KCTC 22814</strain>
    </source>
</reference>
<feature type="domain" description="Bacterial virulence" evidence="1">
    <location>
        <begin position="217"/>
        <end position="398"/>
    </location>
</feature>
<accession>A0ABW6B9A8</accession>
<sequence>MARYLAEQGALVAGIDAKAYKAALAKQKKGCLYPAADFEQLSLMLQKKYKFKDYQKPILVGYSYGATLVYGLLAQAPSGTFMGAIALGFSPDIELPAAPCKANGLPFHRLKQKNTYYLDPVKAVPSPFLVLNGLKDEVCDYEKTELFLKDMQQAELIGLPLVGHGFSITDNWLPQFKSAYQKIRQTHLENSLGSKHFISIQTDLPIHILAAKENKGDQLLFFLSGDGGWTSFDQGLAAAYTKQGFTVMGLDAQKYFWQKRSPEETTAAISHVLQLYLKEHPNARIALMGYSFGACIAPFVANRLIGKPKENLKEIILLSPDTHGDFEIHVSDMLSFGLRQNPYDVVAELRKTSGIQRLCLFGDGEDSAVTQAFKRIGVAVEILPGGHHYNNDFNSIVDATSKTR</sequence>
<dbReference type="InterPro" id="IPR010333">
    <property type="entry name" value="VirJ"/>
</dbReference>
<dbReference type="PIRSF" id="PIRSF029063">
    <property type="entry name" value="IV_sec_VirJ"/>
    <property type="match status" value="1"/>
</dbReference>
<proteinExistence type="predicted"/>
<dbReference type="SUPFAM" id="SSF53474">
    <property type="entry name" value="alpha/beta-Hydrolases"/>
    <property type="match status" value="2"/>
</dbReference>
<dbReference type="EMBL" id="JBHUPB010000003">
    <property type="protein sequence ID" value="MFD2966120.1"/>
    <property type="molecule type" value="Genomic_DNA"/>
</dbReference>
<gene>
    <name evidence="2" type="ORF">ACFS7Y_01915</name>
</gene>
<protein>
    <submittedName>
        <fullName evidence="2">AcvB/VirJ family lysyl-phosphatidylglycerol hydrolase</fullName>
    </submittedName>
</protein>
<dbReference type="Pfam" id="PF06057">
    <property type="entry name" value="VirJ"/>
    <property type="match status" value="1"/>
</dbReference>
<dbReference type="InterPro" id="IPR011225">
    <property type="entry name" value="IV_sec_VirJ"/>
</dbReference>
<dbReference type="GO" id="GO:0016787">
    <property type="term" value="F:hydrolase activity"/>
    <property type="evidence" value="ECO:0007669"/>
    <property type="project" value="UniProtKB-KW"/>
</dbReference>
<dbReference type="Proteomes" id="UP001597525">
    <property type="component" value="Unassembled WGS sequence"/>
</dbReference>